<dbReference type="AlphaFoldDB" id="A0A1L7LME6"/>
<reference evidence="2 3" key="1">
    <citation type="journal article" date="2016" name="Microbiol. Immunol.">
        <title>Complete genome sequence of Streptococcus troglodytae TKU31 isolated from the oral cavity of a chimpanzee (Pan troglodytes).</title>
        <authorList>
            <person name="Okamoto M."/>
            <person name="Naito M."/>
            <person name="Miyanohara M."/>
            <person name="Imai S."/>
            <person name="Nomura Y."/>
            <person name="Saito W."/>
            <person name="Momoi Y."/>
            <person name="Takada K."/>
            <person name="Miyabe-Nishiwaki T."/>
            <person name="Tomonaga M."/>
            <person name="Hanada N."/>
        </authorList>
    </citation>
    <scope>NUCLEOTIDE SEQUENCE [LARGE SCALE GENOMIC DNA]</scope>
    <source>
        <strain evidence="3">TKU 31</strain>
    </source>
</reference>
<dbReference type="EMBL" id="AP014612">
    <property type="protein sequence ID" value="BAQ25212.1"/>
    <property type="molecule type" value="Genomic_DNA"/>
</dbReference>
<name>A0A1L7LME6_9STRE</name>
<evidence type="ECO:0000313" key="3">
    <source>
        <dbReference type="Proteomes" id="UP000217758"/>
    </source>
</evidence>
<dbReference type="Proteomes" id="UP000217758">
    <property type="component" value="Chromosome"/>
</dbReference>
<protein>
    <submittedName>
        <fullName evidence="2">Positive transcriptional regulator, MutR family</fullName>
    </submittedName>
</protein>
<proteinExistence type="predicted"/>
<organism evidence="2 3">
    <name type="scientific">Streptococcus troglodytae</name>
    <dbReference type="NCBI Taxonomy" id="1111760"/>
    <lineage>
        <taxon>Bacteria</taxon>
        <taxon>Bacillati</taxon>
        <taxon>Bacillota</taxon>
        <taxon>Bacilli</taxon>
        <taxon>Lactobacillales</taxon>
        <taxon>Streptococcaceae</taxon>
        <taxon>Streptococcus</taxon>
    </lineage>
</organism>
<evidence type="ECO:0000259" key="1">
    <source>
        <dbReference type="Pfam" id="PF21259"/>
    </source>
</evidence>
<dbReference type="NCBIfam" id="TIGR01716">
    <property type="entry name" value="RGG_Cterm"/>
    <property type="match status" value="1"/>
</dbReference>
<feature type="domain" description="HTH-type transcriptional regulator Rgg C-terminal" evidence="1">
    <location>
        <begin position="2"/>
        <end position="70"/>
    </location>
</feature>
<dbReference type="KEGG" id="strg:SRT_19510"/>
<dbReference type="InterPro" id="IPR010057">
    <property type="entry name" value="Transcription_activator_Rgg_C"/>
</dbReference>
<gene>
    <name evidence="2" type="primary">rgg</name>
    <name evidence="2" type="ORF">SRT_19510</name>
</gene>
<dbReference type="Pfam" id="PF21259">
    <property type="entry name" value="Rgg_C"/>
    <property type="match status" value="1"/>
</dbReference>
<sequence>MILIERREFYHAIYFIKHLEKLLIYQDMFIIVSLNFLKQIIAYLQGEITEKSKLERYIEMVEELGNPTTAMFLRTNLEQLLLESNSKN</sequence>
<evidence type="ECO:0000313" key="2">
    <source>
        <dbReference type="EMBL" id="BAQ25212.1"/>
    </source>
</evidence>
<dbReference type="Gene3D" id="1.25.40.400">
    <property type="match status" value="1"/>
</dbReference>
<accession>A0A1L7LME6</accession>
<keyword evidence="3" id="KW-1185">Reference proteome</keyword>